<evidence type="ECO:0000313" key="1">
    <source>
        <dbReference type="EMBL" id="OEK09847.1"/>
    </source>
</evidence>
<organism evidence="1 2">
    <name type="scientific">Flavivirga aquatica</name>
    <dbReference type="NCBI Taxonomy" id="1849968"/>
    <lineage>
        <taxon>Bacteria</taxon>
        <taxon>Pseudomonadati</taxon>
        <taxon>Bacteroidota</taxon>
        <taxon>Flavobacteriia</taxon>
        <taxon>Flavobacteriales</taxon>
        <taxon>Flavobacteriaceae</taxon>
        <taxon>Flavivirga</taxon>
    </lineage>
</organism>
<evidence type="ECO:0000313" key="2">
    <source>
        <dbReference type="Proteomes" id="UP000095713"/>
    </source>
</evidence>
<keyword evidence="2" id="KW-1185">Reference proteome</keyword>
<dbReference type="STRING" id="1849968.A8C32_10065"/>
<gene>
    <name evidence="1" type="ORF">A8C32_10065</name>
</gene>
<reference evidence="1 2" key="1">
    <citation type="submission" date="2016-05" db="EMBL/GenBank/DDBJ databases">
        <title>Draft Genome Sequence of Algibacter sp. Strain SK-16 Isolated from the Surface Water of Aburatsubo Inlet.</title>
        <authorList>
            <person name="Wong S.-K."/>
            <person name="Yoshizawa S."/>
            <person name="Nakajima Y."/>
            <person name="Ogura Y."/>
            <person name="Tetsuya H."/>
            <person name="Hamasaki K."/>
        </authorList>
    </citation>
    <scope>NUCLEOTIDE SEQUENCE [LARGE SCALE GENOMIC DNA]</scope>
    <source>
        <strain evidence="1 2">SK-16</strain>
    </source>
</reference>
<dbReference type="Proteomes" id="UP000095713">
    <property type="component" value="Unassembled WGS sequence"/>
</dbReference>
<dbReference type="EMBL" id="MDJD01000006">
    <property type="protein sequence ID" value="OEK09847.1"/>
    <property type="molecule type" value="Genomic_DNA"/>
</dbReference>
<proteinExistence type="predicted"/>
<accession>A0A1E5TES6</accession>
<sequence length="309" mass="36571">MWNKLLERLETAFEPQFDDVQFVSHDDSFLTYKKTKEPISYSFTIEEETLINGVKTHNIYKQLVSIEFVSKDPQNRFVFNVEVLDSEYELDKRLTKQQLLVSQLTELTNKISFEIDVKGHIRKLLNYKEIQEKWERLEIELKRRHIGKLSHAYIDAIGEKINNQGVFTSDFSQYRLFGFLFNGLLQLSGDSGRPSQRKRVFKNYINYLPLRVDESITFLEENEDTKELKYKIGGDLIPLQGEEAKKLASYFDYYHFQEKTLFLKAYNGEYVLDKHTAMIKNGRLTIHLTNNNEYTRTMKIHLKQINYGS</sequence>
<dbReference type="RefSeq" id="WP_069828507.1">
    <property type="nucleotide sequence ID" value="NZ_MDJD01000006.1"/>
</dbReference>
<dbReference type="AlphaFoldDB" id="A0A1E5TES6"/>
<name>A0A1E5TES6_9FLAO</name>
<protein>
    <submittedName>
        <fullName evidence="1">Uncharacterized protein</fullName>
    </submittedName>
</protein>
<comment type="caution">
    <text evidence="1">The sequence shown here is derived from an EMBL/GenBank/DDBJ whole genome shotgun (WGS) entry which is preliminary data.</text>
</comment>
<dbReference type="OrthoDB" id="1322834at2"/>